<keyword evidence="4" id="KW-0479">Metal-binding</keyword>
<dbReference type="SMART" id="SM00271">
    <property type="entry name" value="DnaJ"/>
    <property type="match status" value="1"/>
</dbReference>
<dbReference type="InterPro" id="IPR040922">
    <property type="entry name" value="Ribosomal_mL59_dom"/>
</dbReference>
<gene>
    <name evidence="9" type="ORF">CI238_04990</name>
</gene>
<dbReference type="InterPro" id="IPR037507">
    <property type="entry name" value="Ribosomal_mL59"/>
</dbReference>
<dbReference type="Pfam" id="PF18126">
    <property type="entry name" value="Mitoc_mL59"/>
    <property type="match status" value="1"/>
</dbReference>
<dbReference type="CDD" id="cd06257">
    <property type="entry name" value="DnaJ"/>
    <property type="match status" value="1"/>
</dbReference>
<dbReference type="InterPro" id="IPR036869">
    <property type="entry name" value="J_dom_sf"/>
</dbReference>
<evidence type="ECO:0000259" key="8">
    <source>
        <dbReference type="PROSITE" id="PS51074"/>
    </source>
</evidence>
<dbReference type="Pfam" id="PF05207">
    <property type="entry name" value="Zn_ribbon_CSL"/>
    <property type="match status" value="1"/>
</dbReference>
<reference evidence="9 10" key="1">
    <citation type="submission" date="2015-06" db="EMBL/GenBank/DDBJ databases">
        <title>Survival trade-offs in plant roots during colonization by closely related pathogenic and mutualistic fungi.</title>
        <authorList>
            <person name="Hacquard S."/>
            <person name="Kracher B."/>
            <person name="Hiruma K."/>
            <person name="Weinman A."/>
            <person name="Muench P."/>
            <person name="Garrido Oter R."/>
            <person name="Ver Loren van Themaat E."/>
            <person name="Dallerey J.-F."/>
            <person name="Damm U."/>
            <person name="Henrissat B."/>
            <person name="Lespinet O."/>
            <person name="Thon M."/>
            <person name="Kemen E."/>
            <person name="McHardy A.C."/>
            <person name="Schulze-Lefert P."/>
            <person name="O'Connell R.J."/>
        </authorList>
    </citation>
    <scope>NUCLEOTIDE SEQUENCE [LARGE SCALE GENOMIC DNA]</scope>
    <source>
        <strain evidence="9 10">MAFF 238704</strain>
    </source>
</reference>
<accession>A0A161WHF7</accession>
<dbReference type="GO" id="GO:0003735">
    <property type="term" value="F:structural constituent of ribosome"/>
    <property type="evidence" value="ECO:0007669"/>
    <property type="project" value="InterPro"/>
</dbReference>
<dbReference type="SUPFAM" id="SSF46565">
    <property type="entry name" value="Chaperone J-domain"/>
    <property type="match status" value="1"/>
</dbReference>
<keyword evidence="5" id="KW-0408">Iron</keyword>
<dbReference type="InterPro" id="IPR001623">
    <property type="entry name" value="DnaJ_domain"/>
</dbReference>
<dbReference type="EMBL" id="LFIW01000993">
    <property type="protein sequence ID" value="KZL83998.1"/>
    <property type="molecule type" value="Genomic_DNA"/>
</dbReference>
<name>A0A161WHF7_COLIC</name>
<sequence>MHVHGWVKARHSQICPAAIDQASRTTKERARPQSNDPRIPSPPRRNRQCPSACTGGHSIEQFNHIYLLKMAAAEQYIQLAKALPQQLQRFFARWPPASILPAGATPPKTGFQEITPNPFSPQKHAVTGKWHDPVYSLRRQAEIVKLARQHGVEELLPPTVKGTEYRIAHRVEHGLRVKGTGVGQKVKGKIHERMVQPRMEKRREAMLAMPKLIKEWKKRPPSAKPALSLTMSLSPVDPGEGHTYYTILGITRKLLQEQTAEPQQMIKRAYHRALLQNHPDKYKGQAPSTASATSRNSRTSDNAFTIDQISTAYKVLSDPKSRAEYDRSLDLAPNNQGLKRGEQAFQTGIENVDLDDLEFDESGGPDAECWYRGCRCGNARGFLFTEADLEEAGENRELLVGCQDCSLWMKVHFAIVADD</sequence>
<dbReference type="AlphaFoldDB" id="A0A161WHF7"/>
<dbReference type="Gene3D" id="3.10.660.10">
    <property type="entry name" value="DPH Zinc finger"/>
    <property type="match status" value="1"/>
</dbReference>
<evidence type="ECO:0000256" key="1">
    <source>
        <dbReference type="ARBA" id="ARBA00003474"/>
    </source>
</evidence>
<dbReference type="PROSITE" id="PS51074">
    <property type="entry name" value="DPH_MB"/>
    <property type="match status" value="1"/>
</dbReference>
<feature type="domain" description="DPH-type MB" evidence="8">
    <location>
        <begin position="348"/>
        <end position="414"/>
    </location>
</feature>
<organism evidence="9 10">
    <name type="scientific">Colletotrichum incanum</name>
    <name type="common">Soybean anthracnose fungus</name>
    <dbReference type="NCBI Taxonomy" id="1573173"/>
    <lineage>
        <taxon>Eukaryota</taxon>
        <taxon>Fungi</taxon>
        <taxon>Dikarya</taxon>
        <taxon>Ascomycota</taxon>
        <taxon>Pezizomycotina</taxon>
        <taxon>Sordariomycetes</taxon>
        <taxon>Hypocreomycetidae</taxon>
        <taxon>Glomerellales</taxon>
        <taxon>Glomerellaceae</taxon>
        <taxon>Colletotrichum</taxon>
        <taxon>Colletotrichum spaethianum species complex</taxon>
    </lineage>
</organism>
<evidence type="ECO:0000256" key="6">
    <source>
        <dbReference type="SAM" id="MobiDB-lite"/>
    </source>
</evidence>
<keyword evidence="10" id="KW-1185">Reference proteome</keyword>
<feature type="compositionally biased region" description="Low complexity" evidence="6">
    <location>
        <begin position="288"/>
        <end position="300"/>
    </location>
</feature>
<comment type="similarity">
    <text evidence="2">Belongs to the DPH4 family.</text>
</comment>
<proteinExistence type="inferred from homology"/>
<dbReference type="PANTHER" id="PTHR28041">
    <property type="entry name" value="54S RIBOSOMAL PROTEIN L25, MITOCHONDRIAL"/>
    <property type="match status" value="1"/>
</dbReference>
<dbReference type="PROSITE" id="PS50076">
    <property type="entry name" value="DNAJ_2"/>
    <property type="match status" value="1"/>
</dbReference>
<evidence type="ECO:0000256" key="5">
    <source>
        <dbReference type="ARBA" id="ARBA00023004"/>
    </source>
</evidence>
<dbReference type="GO" id="GO:0005762">
    <property type="term" value="C:mitochondrial large ribosomal subunit"/>
    <property type="evidence" value="ECO:0007669"/>
    <property type="project" value="InterPro"/>
</dbReference>
<evidence type="ECO:0000256" key="4">
    <source>
        <dbReference type="ARBA" id="ARBA00022723"/>
    </source>
</evidence>
<dbReference type="InterPro" id="IPR007872">
    <property type="entry name" value="DPH_MB_dom"/>
</dbReference>
<dbReference type="STRING" id="1573173.A0A161WHF7"/>
<comment type="function">
    <text evidence="1">Required for the first step of diphthamide biosynthesis, the transfer of 3-amino-3-carboxypropyl from S-adenosyl-L-methionine to a histidine residue. Diphthamide is a post-translational modification of histidine which occurs in elongation factor 2.</text>
</comment>
<evidence type="ECO:0000256" key="2">
    <source>
        <dbReference type="ARBA" id="ARBA00006169"/>
    </source>
</evidence>
<feature type="region of interest" description="Disordered" evidence="6">
    <location>
        <begin position="17"/>
        <end position="51"/>
    </location>
</feature>
<dbReference type="Gene3D" id="1.10.287.110">
    <property type="entry name" value="DnaJ domain"/>
    <property type="match status" value="1"/>
</dbReference>
<evidence type="ECO:0000313" key="9">
    <source>
        <dbReference type="EMBL" id="KZL83998.1"/>
    </source>
</evidence>
<evidence type="ECO:0000313" key="10">
    <source>
        <dbReference type="Proteomes" id="UP000076584"/>
    </source>
</evidence>
<evidence type="ECO:0000256" key="3">
    <source>
        <dbReference type="ARBA" id="ARBA00021797"/>
    </source>
</evidence>
<dbReference type="PANTHER" id="PTHR28041:SF1">
    <property type="entry name" value="LARGE RIBOSOMAL SUBUNIT PROTEIN ML59"/>
    <property type="match status" value="1"/>
</dbReference>
<dbReference type="Pfam" id="PF00226">
    <property type="entry name" value="DnaJ"/>
    <property type="match status" value="1"/>
</dbReference>
<dbReference type="Proteomes" id="UP000076584">
    <property type="component" value="Unassembled WGS sequence"/>
</dbReference>
<dbReference type="SUPFAM" id="SSF144217">
    <property type="entry name" value="CSL zinc finger"/>
    <property type="match status" value="1"/>
</dbReference>
<feature type="region of interest" description="Disordered" evidence="6">
    <location>
        <begin position="279"/>
        <end position="303"/>
    </location>
</feature>
<dbReference type="InterPro" id="IPR036671">
    <property type="entry name" value="DPH_MB_sf"/>
</dbReference>
<dbReference type="GO" id="GO:0046872">
    <property type="term" value="F:metal ion binding"/>
    <property type="evidence" value="ECO:0007669"/>
    <property type="project" value="UniProtKB-KW"/>
</dbReference>
<protein>
    <recommendedName>
        <fullName evidence="3">Diphthamide biosynthesis protein 4</fullName>
    </recommendedName>
</protein>
<feature type="domain" description="J" evidence="7">
    <location>
        <begin position="243"/>
        <end position="329"/>
    </location>
</feature>
<evidence type="ECO:0000259" key="7">
    <source>
        <dbReference type="PROSITE" id="PS50076"/>
    </source>
</evidence>
<comment type="caution">
    <text evidence="9">The sequence shown here is derived from an EMBL/GenBank/DDBJ whole genome shotgun (WGS) entry which is preliminary data.</text>
</comment>